<reference evidence="19" key="1">
    <citation type="submission" date="2021-02" db="EMBL/GenBank/DDBJ databases">
        <authorList>
            <person name="Palmer J.M."/>
        </authorList>
    </citation>
    <scope>NUCLEOTIDE SEQUENCE</scope>
    <source>
        <strain evidence="19">SCRP23</strain>
    </source>
</reference>
<dbReference type="InterPro" id="IPR054157">
    <property type="entry name" value="AGAO-like_N2"/>
</dbReference>
<evidence type="ECO:0000256" key="13">
    <source>
        <dbReference type="PIRSR" id="PIRSR600269-50"/>
    </source>
</evidence>
<dbReference type="EC" id="1.4.3.-" evidence="15"/>
<dbReference type="InterPro" id="IPR000269">
    <property type="entry name" value="Cu_amine_oxidase"/>
</dbReference>
<feature type="active site" description="Proton acceptor" evidence="13">
    <location>
        <position position="309"/>
    </location>
</feature>
<dbReference type="Pfam" id="PF00067">
    <property type="entry name" value="p450"/>
    <property type="match status" value="2"/>
</dbReference>
<comment type="subunit">
    <text evidence="5">Homodimer.</text>
</comment>
<protein>
    <recommendedName>
        <fullName evidence="15">Amine oxidase</fullName>
        <ecNumber evidence="15">1.4.3.-</ecNumber>
    </recommendedName>
</protein>
<dbReference type="GO" id="GO:0004497">
    <property type="term" value="F:monooxygenase activity"/>
    <property type="evidence" value="ECO:0007669"/>
    <property type="project" value="InterPro"/>
</dbReference>
<dbReference type="PROSITE" id="PS01165">
    <property type="entry name" value="COPPER_AMINE_OXID_2"/>
    <property type="match status" value="1"/>
</dbReference>
<dbReference type="Proteomes" id="UP000693981">
    <property type="component" value="Unassembled WGS sequence"/>
</dbReference>
<keyword evidence="6 15" id="KW-0479">Metal-binding</keyword>
<dbReference type="InterPro" id="IPR049948">
    <property type="entry name" value="Cu_Am_ox_TPQ-bd"/>
</dbReference>
<comment type="catalytic activity">
    <reaction evidence="12">
        <text>a primary methyl amine + O2 + H2O = an aldehyde + H2O2 + NH4(+)</text>
        <dbReference type="Rhea" id="RHEA:16153"/>
        <dbReference type="ChEBI" id="CHEBI:15377"/>
        <dbReference type="ChEBI" id="CHEBI:15379"/>
        <dbReference type="ChEBI" id="CHEBI:16240"/>
        <dbReference type="ChEBI" id="CHEBI:17478"/>
        <dbReference type="ChEBI" id="CHEBI:28938"/>
        <dbReference type="ChEBI" id="CHEBI:228804"/>
        <dbReference type="EC" id="1.4.3.21"/>
    </reaction>
</comment>
<evidence type="ECO:0000259" key="18">
    <source>
        <dbReference type="Pfam" id="PF21994"/>
    </source>
</evidence>
<dbReference type="InterPro" id="IPR015798">
    <property type="entry name" value="Cu_amine_oxidase_C"/>
</dbReference>
<accession>A0A8T1VJ34</accession>
<dbReference type="InterPro" id="IPR049947">
    <property type="entry name" value="Cu_Am_Ox_Cu-bd"/>
</dbReference>
<evidence type="ECO:0000256" key="2">
    <source>
        <dbReference type="ARBA" id="ARBA00001936"/>
    </source>
</evidence>
<dbReference type="GO" id="GO:0005507">
    <property type="term" value="F:copper ion binding"/>
    <property type="evidence" value="ECO:0007669"/>
    <property type="project" value="InterPro"/>
</dbReference>
<dbReference type="GO" id="GO:0008131">
    <property type="term" value="F:primary methylamine oxidase activity"/>
    <property type="evidence" value="ECO:0007669"/>
    <property type="project" value="UniProtKB-EC"/>
</dbReference>
<feature type="active site" description="Schiff-base intermediate with substrate; via topaquinone" evidence="13">
    <location>
        <position position="395"/>
    </location>
</feature>
<comment type="cofactor">
    <cofactor evidence="1">
        <name>Cu cation</name>
        <dbReference type="ChEBI" id="CHEBI:23378"/>
    </cofactor>
</comment>
<dbReference type="PANTHER" id="PTHR10638">
    <property type="entry name" value="COPPER AMINE OXIDASE"/>
    <property type="match status" value="1"/>
</dbReference>
<dbReference type="GO" id="GO:0016705">
    <property type="term" value="F:oxidoreductase activity, acting on paired donors, with incorporation or reduction of molecular oxygen"/>
    <property type="evidence" value="ECO:0007669"/>
    <property type="project" value="InterPro"/>
</dbReference>
<keyword evidence="11" id="KW-0464">Manganese</keyword>
<comment type="cofactor">
    <cofactor evidence="2">
        <name>Mn(2+)</name>
        <dbReference type="ChEBI" id="CHEBI:29035"/>
    </cofactor>
</comment>
<dbReference type="NCBIfam" id="NF008559">
    <property type="entry name" value="PRK11504.1"/>
    <property type="match status" value="1"/>
</dbReference>
<evidence type="ECO:0000259" key="17">
    <source>
        <dbReference type="Pfam" id="PF02728"/>
    </source>
</evidence>
<evidence type="ECO:0000256" key="12">
    <source>
        <dbReference type="ARBA" id="ARBA00048032"/>
    </source>
</evidence>
<evidence type="ECO:0000256" key="6">
    <source>
        <dbReference type="ARBA" id="ARBA00022723"/>
    </source>
</evidence>
<keyword evidence="20" id="KW-1185">Reference proteome</keyword>
<evidence type="ECO:0000256" key="7">
    <source>
        <dbReference type="ARBA" id="ARBA00022772"/>
    </source>
</evidence>
<dbReference type="CDD" id="cd11064">
    <property type="entry name" value="CYP86A"/>
    <property type="match status" value="1"/>
</dbReference>
<feature type="modified residue" description="2',4',5'-topaquinone" evidence="14">
    <location>
        <position position="395"/>
    </location>
</feature>
<dbReference type="InterPro" id="IPR015802">
    <property type="entry name" value="Cu_amine_oxidase_N3"/>
</dbReference>
<dbReference type="FunFam" id="3.10.450.40:FF:000021">
    <property type="entry name" value="Amine oxidase"/>
    <property type="match status" value="1"/>
</dbReference>
<dbReference type="GO" id="GO:0005506">
    <property type="term" value="F:iron ion binding"/>
    <property type="evidence" value="ECO:0007669"/>
    <property type="project" value="InterPro"/>
</dbReference>
<name>A0A8T1VJ34_9STRA</name>
<dbReference type="GO" id="GO:0020037">
    <property type="term" value="F:heme binding"/>
    <property type="evidence" value="ECO:0007669"/>
    <property type="project" value="InterPro"/>
</dbReference>
<keyword evidence="9 15" id="KW-0186">Copper</keyword>
<dbReference type="OrthoDB" id="5379943at2759"/>
<gene>
    <name evidence="19" type="primary">ABP1_3</name>
    <name evidence="19" type="ORF">PHYBOEH_011536</name>
</gene>
<keyword evidence="10" id="KW-1015">Disulfide bond</keyword>
<comment type="caution">
    <text evidence="19">The sequence shown here is derived from an EMBL/GenBank/DDBJ whole genome shotgun (WGS) entry which is preliminary data.</text>
</comment>
<evidence type="ECO:0000256" key="4">
    <source>
        <dbReference type="ARBA" id="ARBA00007983"/>
    </source>
</evidence>
<evidence type="ECO:0000256" key="10">
    <source>
        <dbReference type="ARBA" id="ARBA00023157"/>
    </source>
</evidence>
<evidence type="ECO:0000313" key="20">
    <source>
        <dbReference type="Proteomes" id="UP000693981"/>
    </source>
</evidence>
<keyword evidence="7 13" id="KW-0801">TPQ</keyword>
<evidence type="ECO:0000313" key="19">
    <source>
        <dbReference type="EMBL" id="KAG7380220.1"/>
    </source>
</evidence>
<dbReference type="FunFam" id="2.70.98.20:FF:000001">
    <property type="entry name" value="Amine oxidase"/>
    <property type="match status" value="1"/>
</dbReference>
<dbReference type="Pfam" id="PF01179">
    <property type="entry name" value="Cu_amine_oxid"/>
    <property type="match status" value="1"/>
</dbReference>
<dbReference type="InterPro" id="IPR001128">
    <property type="entry name" value="Cyt_P450"/>
</dbReference>
<organism evidence="19 20">
    <name type="scientific">Phytophthora boehmeriae</name>
    <dbReference type="NCBI Taxonomy" id="109152"/>
    <lineage>
        <taxon>Eukaryota</taxon>
        <taxon>Sar</taxon>
        <taxon>Stramenopiles</taxon>
        <taxon>Oomycota</taxon>
        <taxon>Peronosporomycetes</taxon>
        <taxon>Peronosporales</taxon>
        <taxon>Peronosporaceae</taxon>
        <taxon>Phytophthora</taxon>
    </lineage>
</organism>
<evidence type="ECO:0000256" key="14">
    <source>
        <dbReference type="PIRSR" id="PIRSR600269-51"/>
    </source>
</evidence>
<evidence type="ECO:0000256" key="1">
    <source>
        <dbReference type="ARBA" id="ARBA00001935"/>
    </source>
</evidence>
<dbReference type="GO" id="GO:0009308">
    <property type="term" value="P:amine metabolic process"/>
    <property type="evidence" value="ECO:0007669"/>
    <property type="project" value="UniProtKB-UniRule"/>
</dbReference>
<evidence type="ECO:0000256" key="9">
    <source>
        <dbReference type="ARBA" id="ARBA00023008"/>
    </source>
</evidence>
<feature type="domain" description="AGAO-like N2" evidence="18">
    <location>
        <begin position="22"/>
        <end position="95"/>
    </location>
</feature>
<comment type="similarity">
    <text evidence="4 15">Belongs to the copper/topaquinone oxidase family.</text>
</comment>
<dbReference type="EMBL" id="JAGDFL010000885">
    <property type="protein sequence ID" value="KAG7380220.1"/>
    <property type="molecule type" value="Genomic_DNA"/>
</dbReference>
<evidence type="ECO:0000256" key="5">
    <source>
        <dbReference type="ARBA" id="ARBA00011738"/>
    </source>
</evidence>
<comment type="PTM">
    <text evidence="14 15">Topaquinone (TPQ) is generated by copper-dependent autoxidation of a specific tyrosyl residue.</text>
</comment>
<feature type="domain" description="Copper amine oxidase N3-terminal" evidence="17">
    <location>
        <begin position="110"/>
        <end position="204"/>
    </location>
</feature>
<feature type="domain" description="Copper amine oxidase catalytic" evidence="16">
    <location>
        <begin position="233"/>
        <end position="636"/>
    </location>
</feature>
<dbReference type="PROSITE" id="PS01164">
    <property type="entry name" value="COPPER_AMINE_OXID_1"/>
    <property type="match status" value="1"/>
</dbReference>
<keyword evidence="8 15" id="KW-0560">Oxidoreductase</keyword>
<comment type="cofactor">
    <cofactor evidence="3">
        <name>Zn(2+)</name>
        <dbReference type="ChEBI" id="CHEBI:29105"/>
    </cofactor>
</comment>
<evidence type="ECO:0000256" key="3">
    <source>
        <dbReference type="ARBA" id="ARBA00001947"/>
    </source>
</evidence>
<dbReference type="PANTHER" id="PTHR10638:SF86">
    <property type="entry name" value="COPPER AMINE OXIDASE 1-RELATED"/>
    <property type="match status" value="1"/>
</dbReference>
<sequence>MCSHANDPKLDAAVLHPLDPITPNEVKTMKEVIAVAGYAGPDIRFSYVMLREPDHATLAAWKSGDDVPREIGVLVLDKTGNVAREMVVDIPAHKVIHERQLNPATDGWGPVLDEDYVAAETITKADPGYVAALAKRGITDLTIVRSVPLSAGVFNYEGEVGRRMIRVLTFLAIENTYSMFAHPVEGIVAHVDLTNRRVHRIIDTGYDHVPMESGDYLDPKLSGPMRTNMKPLRITQPEGASFTVKNHVLNWQNWEVRIGFNGREGLTLHDISFVDQGTKRPILNRAAISEMVVPYGEPQPTHEWQNYFDAGEYQFGRLANSLVLGCDCLGKIQYLDATVADDFGNPVLIKNAICIHEEDFGTLWKHTDVLSPVVTGTVRRQRRLVISFFVTVGNYDYGFYWYFYLDGKIELEAKATGIVFSSGRPEGDYEFATEMAPRLGAPCHQHLFSARLDVAIDGNKCHVDELEVKRLPISPDNPMGNAFKRVATRLERESDAQREADNKLGRVWMVSSSEKMNRLGNPTAYVLYPEGAPLLLAADESSIAKRAAYAKKHLWVTQYSRDEMWAAGYTPNQHPGHSGLPAYAKANRSVDGEDIVVWHTFGLTHFPRVEDWPVMPVDYAGFSFRPDGFFDRNPTLDVPEDPNGKQFSENFVVSSPEAMEDILKTQFEVFVKGPTVAAISHDLLGEGIFVVGGTKWKHQRKAASHFFSMNMIRDAMEHVVRDHSVLLTIKLREAVASGETLNIKRVLDFFTMDIFTKIGFGVELNGLETGDNSEFMDAFERATQRIMARFQQPMFIWKLARWLNVGAERQMKNDLKLINGVVYEVINRSMDEKKKKRRQFGPGTSSSKRKDLISLFLDKVDVAMTPQMLRDMSMVFIFAGRDSTSLTMTWFIIAMNRHPEALARVRLELADKLPLLGLDDTVTPSMDDINSLIYLEAAIRECIRLNPVAPALQRVAAQDTTLYNGTFIKAGTRVILPHFAMGHLETVWGPDAEEYKPERWIDADTGKLIQVSPYKFAAFLAGPRKCLGMRFALAEMKITLATILSKFDIQTVKNPVDFTYVPSVTLRVEVTDPKRNLLPMEVSSAVTLEMIRTQGSGRFHDWVLDYCRKWLGKPWYIRMFWKGPCIVVCSSEAFEDVLKTQFDAFDKSSQVSEAMYDVLSQGIFVVNSSLWHHQRKTASHLFATQMMLYAMNEVVSSKCKELTTRLDEKSRKPVEADRVINFKHLLDLYTMDIYFAKVGFSVDLHAVESNENAKLLDGFERQSARIVHRIRQPMWFWKLFAG</sequence>
<evidence type="ECO:0000256" key="11">
    <source>
        <dbReference type="ARBA" id="ARBA00023211"/>
    </source>
</evidence>
<evidence type="ECO:0000259" key="16">
    <source>
        <dbReference type="Pfam" id="PF01179"/>
    </source>
</evidence>
<evidence type="ECO:0000256" key="15">
    <source>
        <dbReference type="RuleBase" id="RU000672"/>
    </source>
</evidence>
<dbReference type="Pfam" id="PF21994">
    <property type="entry name" value="AGAO-like_N2"/>
    <property type="match status" value="1"/>
</dbReference>
<evidence type="ECO:0000256" key="8">
    <source>
        <dbReference type="ARBA" id="ARBA00023002"/>
    </source>
</evidence>
<dbReference type="Pfam" id="PF02728">
    <property type="entry name" value="Cu_amine_oxidN3"/>
    <property type="match status" value="1"/>
</dbReference>
<comment type="cofactor">
    <cofactor evidence="15">
        <name>Cu cation</name>
        <dbReference type="ChEBI" id="CHEBI:23378"/>
    </cofactor>
    <text evidence="15">Contains 1 topaquinone per subunit.</text>
</comment>
<proteinExistence type="inferred from homology"/>
<dbReference type="GO" id="GO:0048038">
    <property type="term" value="F:quinone binding"/>
    <property type="evidence" value="ECO:0007669"/>
    <property type="project" value="InterPro"/>
</dbReference>